<proteinExistence type="predicted"/>
<gene>
    <name evidence="1" type="ORF">SCHPADRAFT_895663</name>
</gene>
<dbReference type="AlphaFoldDB" id="A0A0H2R2Z8"/>
<evidence type="ECO:0000313" key="2">
    <source>
        <dbReference type="Proteomes" id="UP000053477"/>
    </source>
</evidence>
<sequence>MPNTSEFVPSITDTEYNAMLRNFDRKALVNLATDKATMPYLARAKLRDDLLLMLDDVGVPSAGDFYKALGTHNAVLSGSFVACYLDPDFSATWPAPVFGPRDVDMYVGKGKLDDMLSAISQLSGGTMQMVSRSEAPTPTLDKDGEVLIGPVHSRFYNNAAIGAMARIRIRVPGKRSCYMDVMESKSKSALMPIVRFNLTHLRAAISFEGILDLHPEWNHDRKTYASPRVKRSQAVDIDEDFVSPVEKFYSKYRNRGYEVVEGDLVDDTEPHVCRESTCCPLTLRSTVDLGVRFTPITEEAAIRLCHGPPQLLADPIVYWTHGGKCMYSGDETVDPVVYDSEGVSGDHMPAAVET</sequence>
<evidence type="ECO:0000313" key="1">
    <source>
        <dbReference type="EMBL" id="KLO06184.1"/>
    </source>
</evidence>
<reference evidence="1 2" key="1">
    <citation type="submission" date="2015-04" db="EMBL/GenBank/DDBJ databases">
        <title>Complete genome sequence of Schizopora paradoxa KUC8140, a cosmopolitan wood degrader in East Asia.</title>
        <authorList>
            <consortium name="DOE Joint Genome Institute"/>
            <person name="Min B."/>
            <person name="Park H."/>
            <person name="Jang Y."/>
            <person name="Kim J.-J."/>
            <person name="Kim K.H."/>
            <person name="Pangilinan J."/>
            <person name="Lipzen A."/>
            <person name="Riley R."/>
            <person name="Grigoriev I.V."/>
            <person name="Spatafora J.W."/>
            <person name="Choi I.-G."/>
        </authorList>
    </citation>
    <scope>NUCLEOTIDE SEQUENCE [LARGE SCALE GENOMIC DNA]</scope>
    <source>
        <strain evidence="1 2">KUC8140</strain>
    </source>
</reference>
<dbReference type="OrthoDB" id="3270380at2759"/>
<dbReference type="EMBL" id="KQ086229">
    <property type="protein sequence ID" value="KLO06184.1"/>
    <property type="molecule type" value="Genomic_DNA"/>
</dbReference>
<protein>
    <submittedName>
        <fullName evidence="1">Uncharacterized protein</fullName>
    </submittedName>
</protein>
<dbReference type="Proteomes" id="UP000053477">
    <property type="component" value="Unassembled WGS sequence"/>
</dbReference>
<accession>A0A0H2R2Z8</accession>
<dbReference type="InParanoid" id="A0A0H2R2Z8"/>
<name>A0A0H2R2Z8_9AGAM</name>
<organism evidence="1 2">
    <name type="scientific">Schizopora paradoxa</name>
    <dbReference type="NCBI Taxonomy" id="27342"/>
    <lineage>
        <taxon>Eukaryota</taxon>
        <taxon>Fungi</taxon>
        <taxon>Dikarya</taxon>
        <taxon>Basidiomycota</taxon>
        <taxon>Agaricomycotina</taxon>
        <taxon>Agaricomycetes</taxon>
        <taxon>Hymenochaetales</taxon>
        <taxon>Schizoporaceae</taxon>
        <taxon>Schizopora</taxon>
    </lineage>
</organism>
<keyword evidence="2" id="KW-1185">Reference proteome</keyword>